<feature type="transmembrane region" description="Helical" evidence="7">
    <location>
        <begin position="376"/>
        <end position="397"/>
    </location>
</feature>
<proteinExistence type="predicted"/>
<keyword evidence="4" id="KW-0029">Amino-acid transport</keyword>
<dbReference type="GO" id="GO:0006865">
    <property type="term" value="P:amino acid transport"/>
    <property type="evidence" value="ECO:0007669"/>
    <property type="project" value="UniProtKB-KW"/>
</dbReference>
<evidence type="ECO:0000256" key="3">
    <source>
        <dbReference type="ARBA" id="ARBA00022692"/>
    </source>
</evidence>
<protein>
    <submittedName>
        <fullName evidence="9">Transporter</fullName>
    </submittedName>
</protein>
<evidence type="ECO:0000256" key="5">
    <source>
        <dbReference type="ARBA" id="ARBA00022989"/>
    </source>
</evidence>
<evidence type="ECO:0000256" key="2">
    <source>
        <dbReference type="ARBA" id="ARBA00022448"/>
    </source>
</evidence>
<feature type="transmembrane region" description="Helical" evidence="7">
    <location>
        <begin position="217"/>
        <end position="241"/>
    </location>
</feature>
<sequence length="472" mass="51138">MTTKANCSSAKGKAVQDSNATGEQQGDMNWWQLSLVGVGCTIGTGYFLGSTIGIKTTGPSIVFSFVLAALGTYIVYNLLAKMTAADPQEGSFCYYANKAFGRWAGFSCGWNYWSSNILIMGSQLTALSLLSQFWFPKVPLWLFASGFAIVSIVVVLLGTKGFDRVENILAVIKTAAIVMFIIIAICAVFGWFGLDGGKPPSFPNTYYELFPKGLKGFWTSLIYAFYAFGGIEVIGLMAMQLKKKEDAPKAGTIMLLVLTIIYVVSLGLAVTMISLGAFSEKESPFVSALDSYHLTFFPHVFNGAIIIAGFSTMTASLFGVTNLLVTLSNDGNAPALFMQKIKKFKDLPLPSLGLGALGLLGSIITALLLPGKIYEYITTSAGILLLYNWAFIILSSFKILENKIWSKITAVFGLLLILAAVSGTLLEKEMRPGFFISLLFIVIICLAAVFMKFKVWNKNKAMAAKASKSELD</sequence>
<dbReference type="EMBL" id="CP017704">
    <property type="protein sequence ID" value="ASS95642.1"/>
    <property type="molecule type" value="Genomic_DNA"/>
</dbReference>
<organism evidence="9 10">
    <name type="scientific">Peribacillus simplex NBRC 15720 = DSM 1321</name>
    <dbReference type="NCBI Taxonomy" id="1349754"/>
    <lineage>
        <taxon>Bacteria</taxon>
        <taxon>Bacillati</taxon>
        <taxon>Bacillota</taxon>
        <taxon>Bacilli</taxon>
        <taxon>Bacillales</taxon>
        <taxon>Bacillaceae</taxon>
        <taxon>Peribacillus</taxon>
    </lineage>
</organism>
<feature type="transmembrane region" description="Helical" evidence="7">
    <location>
        <begin position="61"/>
        <end position="79"/>
    </location>
</feature>
<feature type="transmembrane region" description="Helical" evidence="7">
    <location>
        <begin position="170"/>
        <end position="194"/>
    </location>
</feature>
<feature type="transmembrane region" description="Helical" evidence="7">
    <location>
        <begin position="347"/>
        <end position="370"/>
    </location>
</feature>
<dbReference type="GO" id="GO:0005886">
    <property type="term" value="C:plasma membrane"/>
    <property type="evidence" value="ECO:0007669"/>
    <property type="project" value="UniProtKB-SubCell"/>
</dbReference>
<feature type="transmembrane region" description="Helical" evidence="7">
    <location>
        <begin position="30"/>
        <end position="49"/>
    </location>
</feature>
<dbReference type="PANTHER" id="PTHR43495">
    <property type="entry name" value="GABA PERMEASE"/>
    <property type="match status" value="1"/>
</dbReference>
<dbReference type="Proteomes" id="UP000214618">
    <property type="component" value="Chromosome"/>
</dbReference>
<evidence type="ECO:0000256" key="4">
    <source>
        <dbReference type="ARBA" id="ARBA00022970"/>
    </source>
</evidence>
<name>A0A223EK58_9BACI</name>
<dbReference type="PANTHER" id="PTHR43495:SF5">
    <property type="entry name" value="GAMMA-AMINOBUTYRIC ACID PERMEASE"/>
    <property type="match status" value="1"/>
</dbReference>
<gene>
    <name evidence="9" type="ORF">BS1321_18085</name>
</gene>
<feature type="transmembrane region" description="Helical" evidence="7">
    <location>
        <begin position="404"/>
        <end position="426"/>
    </location>
</feature>
<keyword evidence="6 7" id="KW-0472">Membrane</keyword>
<evidence type="ECO:0000313" key="10">
    <source>
        <dbReference type="Proteomes" id="UP000214618"/>
    </source>
</evidence>
<evidence type="ECO:0000259" key="8">
    <source>
        <dbReference type="Pfam" id="PF00324"/>
    </source>
</evidence>
<keyword evidence="2" id="KW-0813">Transport</keyword>
<dbReference type="Gene3D" id="1.20.1740.10">
    <property type="entry name" value="Amino acid/polyamine transporter I"/>
    <property type="match status" value="1"/>
</dbReference>
<keyword evidence="3 7" id="KW-0812">Transmembrane</keyword>
<keyword evidence="5 7" id="KW-1133">Transmembrane helix</keyword>
<accession>A0A223EK58</accession>
<evidence type="ECO:0000256" key="6">
    <source>
        <dbReference type="ARBA" id="ARBA00023136"/>
    </source>
</evidence>
<evidence type="ECO:0000313" key="9">
    <source>
        <dbReference type="EMBL" id="ASS95642.1"/>
    </source>
</evidence>
<dbReference type="OrthoDB" id="9780162at2"/>
<reference evidence="9 10" key="1">
    <citation type="submission" date="2016-10" db="EMBL/GenBank/DDBJ databases">
        <title>The whole genome sequencing and assembly of Bacillus simplex DSM 1321 strain.</title>
        <authorList>
            <person name="Park M.-K."/>
            <person name="Lee Y.-J."/>
            <person name="Yi H."/>
            <person name="Bahn Y.-S."/>
            <person name="Kim J.F."/>
            <person name="Lee D.-W."/>
        </authorList>
    </citation>
    <scope>NUCLEOTIDE SEQUENCE [LARGE SCALE GENOMIC DNA]</scope>
    <source>
        <strain evidence="9 10">DSM 1321</strain>
    </source>
</reference>
<dbReference type="AlphaFoldDB" id="A0A223EK58"/>
<feature type="transmembrane region" description="Helical" evidence="7">
    <location>
        <begin position="138"/>
        <end position="158"/>
    </location>
</feature>
<evidence type="ECO:0000256" key="7">
    <source>
        <dbReference type="SAM" id="Phobius"/>
    </source>
</evidence>
<comment type="subcellular location">
    <subcellularLocation>
        <location evidence="1">Cell membrane</location>
        <topology evidence="1">Multi-pass membrane protein</topology>
    </subcellularLocation>
</comment>
<dbReference type="PIRSF" id="PIRSF006060">
    <property type="entry name" value="AA_transporter"/>
    <property type="match status" value="1"/>
</dbReference>
<feature type="transmembrane region" description="Helical" evidence="7">
    <location>
        <begin position="299"/>
        <end position="327"/>
    </location>
</feature>
<feature type="domain" description="Amino acid permease/ SLC12A" evidence="8">
    <location>
        <begin position="35"/>
        <end position="435"/>
    </location>
</feature>
<dbReference type="GO" id="GO:0055085">
    <property type="term" value="P:transmembrane transport"/>
    <property type="evidence" value="ECO:0007669"/>
    <property type="project" value="InterPro"/>
</dbReference>
<feature type="transmembrane region" description="Helical" evidence="7">
    <location>
        <begin position="432"/>
        <end position="453"/>
    </location>
</feature>
<dbReference type="InterPro" id="IPR004841">
    <property type="entry name" value="AA-permease/SLC12A_dom"/>
</dbReference>
<feature type="transmembrane region" description="Helical" evidence="7">
    <location>
        <begin position="253"/>
        <end position="279"/>
    </location>
</feature>
<dbReference type="Pfam" id="PF00324">
    <property type="entry name" value="AA_permease"/>
    <property type="match status" value="1"/>
</dbReference>
<evidence type="ECO:0000256" key="1">
    <source>
        <dbReference type="ARBA" id="ARBA00004651"/>
    </source>
</evidence>